<dbReference type="SUPFAM" id="SSF48619">
    <property type="entry name" value="Phospholipase A2, PLA2"/>
    <property type="match status" value="1"/>
</dbReference>
<dbReference type="OrthoDB" id="5120271at2759"/>
<dbReference type="InterPro" id="IPR036444">
    <property type="entry name" value="PLipase_A2_dom_sf"/>
</dbReference>
<accession>A0A6G1JSV2</accession>
<gene>
    <name evidence="2" type="ORF">K504DRAFT_463691</name>
</gene>
<dbReference type="GO" id="GO:0004623">
    <property type="term" value="F:phospholipase A2 activity"/>
    <property type="evidence" value="ECO:0007669"/>
    <property type="project" value="InterPro"/>
</dbReference>
<dbReference type="AlphaFoldDB" id="A0A6G1JSV2"/>
<keyword evidence="3" id="KW-1185">Reference proteome</keyword>
<dbReference type="PANTHER" id="PTHR40787:SF3">
    <property type="entry name" value="PROTEIN TRANSPORT PROTEIN SEC39"/>
    <property type="match status" value="1"/>
</dbReference>
<dbReference type="Pfam" id="PF09056">
    <property type="entry name" value="Phospholip_A2_3"/>
    <property type="match status" value="1"/>
</dbReference>
<dbReference type="EMBL" id="MU005788">
    <property type="protein sequence ID" value="KAF2703325.1"/>
    <property type="molecule type" value="Genomic_DNA"/>
</dbReference>
<feature type="signal peptide" evidence="1">
    <location>
        <begin position="1"/>
        <end position="19"/>
    </location>
</feature>
<protein>
    <recommendedName>
        <fullName evidence="4">Secretory phospholipase A2</fullName>
    </recommendedName>
</protein>
<organism evidence="2 3">
    <name type="scientific">Pleomassaria siparia CBS 279.74</name>
    <dbReference type="NCBI Taxonomy" id="1314801"/>
    <lineage>
        <taxon>Eukaryota</taxon>
        <taxon>Fungi</taxon>
        <taxon>Dikarya</taxon>
        <taxon>Ascomycota</taxon>
        <taxon>Pezizomycotina</taxon>
        <taxon>Dothideomycetes</taxon>
        <taxon>Pleosporomycetidae</taxon>
        <taxon>Pleosporales</taxon>
        <taxon>Pleomassariaceae</taxon>
        <taxon>Pleomassaria</taxon>
    </lineage>
</organism>
<name>A0A6G1JSV2_9PLEO</name>
<feature type="chain" id="PRO_5026329771" description="Secretory phospholipase A2" evidence="1">
    <location>
        <begin position="20"/>
        <end position="170"/>
    </location>
</feature>
<reference evidence="2" key="1">
    <citation type="journal article" date="2020" name="Stud. Mycol.">
        <title>101 Dothideomycetes genomes: a test case for predicting lifestyles and emergence of pathogens.</title>
        <authorList>
            <person name="Haridas S."/>
            <person name="Albert R."/>
            <person name="Binder M."/>
            <person name="Bloem J."/>
            <person name="Labutti K."/>
            <person name="Salamov A."/>
            <person name="Andreopoulos B."/>
            <person name="Baker S."/>
            <person name="Barry K."/>
            <person name="Bills G."/>
            <person name="Bluhm B."/>
            <person name="Cannon C."/>
            <person name="Castanera R."/>
            <person name="Culley D."/>
            <person name="Daum C."/>
            <person name="Ezra D."/>
            <person name="Gonzalez J."/>
            <person name="Henrissat B."/>
            <person name="Kuo A."/>
            <person name="Liang C."/>
            <person name="Lipzen A."/>
            <person name="Lutzoni F."/>
            <person name="Magnuson J."/>
            <person name="Mondo S."/>
            <person name="Nolan M."/>
            <person name="Ohm R."/>
            <person name="Pangilinan J."/>
            <person name="Park H.-J."/>
            <person name="Ramirez L."/>
            <person name="Alfaro M."/>
            <person name="Sun H."/>
            <person name="Tritt A."/>
            <person name="Yoshinaga Y."/>
            <person name="Zwiers L.-H."/>
            <person name="Turgeon B."/>
            <person name="Goodwin S."/>
            <person name="Spatafora J."/>
            <person name="Crous P."/>
            <person name="Grigoriev I."/>
        </authorList>
    </citation>
    <scope>NUCLEOTIDE SEQUENCE</scope>
    <source>
        <strain evidence="2">CBS 279.74</strain>
    </source>
</reference>
<dbReference type="PANTHER" id="PTHR40787">
    <property type="entry name" value="SECRETED PROTEIN"/>
    <property type="match status" value="1"/>
</dbReference>
<dbReference type="Gene3D" id="1.20.90.10">
    <property type="entry name" value="Phospholipase A2 domain"/>
    <property type="match status" value="1"/>
</dbReference>
<evidence type="ECO:0000313" key="2">
    <source>
        <dbReference type="EMBL" id="KAF2703325.1"/>
    </source>
</evidence>
<evidence type="ECO:0008006" key="4">
    <source>
        <dbReference type="Google" id="ProtNLM"/>
    </source>
</evidence>
<keyword evidence="1" id="KW-0732">Signal</keyword>
<evidence type="ECO:0000313" key="3">
    <source>
        <dbReference type="Proteomes" id="UP000799428"/>
    </source>
</evidence>
<sequence>MKPIISIFVGLISLTTADAIAPRQETAMAATDRLLFNTTIAAFESARNALNPATLDWSSDGCSYSPDMPLGFDFLQACHRHDFGYRNYKEQSRFTAAAKAKIDSNLKADMYTQCATEGNVFVVAACKAVADVYYEAVKEFGSKRSVEFLQRAKRVKRVKRELKRRVEDET</sequence>
<dbReference type="InterPro" id="IPR015141">
    <property type="entry name" value="PLipase_A2_prok/fun"/>
</dbReference>
<proteinExistence type="predicted"/>
<dbReference type="Proteomes" id="UP000799428">
    <property type="component" value="Unassembled WGS sequence"/>
</dbReference>
<dbReference type="GO" id="GO:0006644">
    <property type="term" value="P:phospholipid metabolic process"/>
    <property type="evidence" value="ECO:0007669"/>
    <property type="project" value="InterPro"/>
</dbReference>
<evidence type="ECO:0000256" key="1">
    <source>
        <dbReference type="SAM" id="SignalP"/>
    </source>
</evidence>
<dbReference type="GO" id="GO:0050482">
    <property type="term" value="P:arachidonate secretion"/>
    <property type="evidence" value="ECO:0007669"/>
    <property type="project" value="InterPro"/>
</dbReference>